<reference evidence="2" key="1">
    <citation type="journal article" date="2022" name="bioRxiv">
        <title>Sequencing and chromosome-scale assembly of the giantPleurodeles waltlgenome.</title>
        <authorList>
            <person name="Brown T."/>
            <person name="Elewa A."/>
            <person name="Iarovenko S."/>
            <person name="Subramanian E."/>
            <person name="Araus A.J."/>
            <person name="Petzold A."/>
            <person name="Susuki M."/>
            <person name="Suzuki K.-i.T."/>
            <person name="Hayashi T."/>
            <person name="Toyoda A."/>
            <person name="Oliveira C."/>
            <person name="Osipova E."/>
            <person name="Leigh N.D."/>
            <person name="Simon A."/>
            <person name="Yun M.H."/>
        </authorList>
    </citation>
    <scope>NUCLEOTIDE SEQUENCE</scope>
    <source>
        <strain evidence="2">20211129_DDA</strain>
        <tissue evidence="2">Liver</tissue>
    </source>
</reference>
<dbReference type="Proteomes" id="UP001066276">
    <property type="component" value="Chromosome 3_1"/>
</dbReference>
<organism evidence="2 3">
    <name type="scientific">Pleurodeles waltl</name>
    <name type="common">Iberian ribbed newt</name>
    <dbReference type="NCBI Taxonomy" id="8319"/>
    <lineage>
        <taxon>Eukaryota</taxon>
        <taxon>Metazoa</taxon>
        <taxon>Chordata</taxon>
        <taxon>Craniata</taxon>
        <taxon>Vertebrata</taxon>
        <taxon>Euteleostomi</taxon>
        <taxon>Amphibia</taxon>
        <taxon>Batrachia</taxon>
        <taxon>Caudata</taxon>
        <taxon>Salamandroidea</taxon>
        <taxon>Salamandridae</taxon>
        <taxon>Pleurodelinae</taxon>
        <taxon>Pleurodeles</taxon>
    </lineage>
</organism>
<dbReference type="AlphaFoldDB" id="A0AAV7UM91"/>
<evidence type="ECO:0000313" key="3">
    <source>
        <dbReference type="Proteomes" id="UP001066276"/>
    </source>
</evidence>
<protein>
    <submittedName>
        <fullName evidence="2">Uncharacterized protein</fullName>
    </submittedName>
</protein>
<dbReference type="EMBL" id="JANPWB010000005">
    <property type="protein sequence ID" value="KAJ1190113.1"/>
    <property type="molecule type" value="Genomic_DNA"/>
</dbReference>
<accession>A0AAV7UM91</accession>
<gene>
    <name evidence="2" type="ORF">NDU88_006852</name>
</gene>
<evidence type="ECO:0000256" key="1">
    <source>
        <dbReference type="SAM" id="MobiDB-lite"/>
    </source>
</evidence>
<comment type="caution">
    <text evidence="2">The sequence shown here is derived from an EMBL/GenBank/DDBJ whole genome shotgun (WGS) entry which is preliminary data.</text>
</comment>
<feature type="region of interest" description="Disordered" evidence="1">
    <location>
        <begin position="1"/>
        <end position="20"/>
    </location>
</feature>
<sequence length="222" mass="23102">MPHGPEPGHSQDHVAASPVAAPGPCLGRNPLWPAPNGGPDAHLVSCTGALIGSDRPGPRAVSTAQRGLLFPIWTPHWMSPGPLPLPLSCCTLGPHSLSPQRGFSLTSALRASCSDGPSLATFGTALSPRQQQCRVPAPAGTPNGPHPTVARRSPLLQCRGAGRAGPLWFKAPATPGCRSCTRPSLGCFRTPVPPCRKRGFRSAKFQQSGRAGDRIVANYDGP</sequence>
<name>A0AAV7UM91_PLEWA</name>
<keyword evidence="3" id="KW-1185">Reference proteome</keyword>
<proteinExistence type="predicted"/>
<evidence type="ECO:0000313" key="2">
    <source>
        <dbReference type="EMBL" id="KAJ1190113.1"/>
    </source>
</evidence>